<sequence length="40" mass="4698">MPPFLSVPKFESDTKGLFNKVFETHMTNTTVKAKMYLRFD</sequence>
<accession>A0ABN7UFM6</accession>
<keyword evidence="2" id="KW-1185">Reference proteome</keyword>
<gene>
    <name evidence="1" type="ORF">GMARGA_LOCUS5367</name>
</gene>
<evidence type="ECO:0000313" key="2">
    <source>
        <dbReference type="Proteomes" id="UP000789901"/>
    </source>
</evidence>
<dbReference type="Proteomes" id="UP000789901">
    <property type="component" value="Unassembled WGS sequence"/>
</dbReference>
<organism evidence="1 2">
    <name type="scientific">Gigaspora margarita</name>
    <dbReference type="NCBI Taxonomy" id="4874"/>
    <lineage>
        <taxon>Eukaryota</taxon>
        <taxon>Fungi</taxon>
        <taxon>Fungi incertae sedis</taxon>
        <taxon>Mucoromycota</taxon>
        <taxon>Glomeromycotina</taxon>
        <taxon>Glomeromycetes</taxon>
        <taxon>Diversisporales</taxon>
        <taxon>Gigasporaceae</taxon>
        <taxon>Gigaspora</taxon>
    </lineage>
</organism>
<dbReference type="EMBL" id="CAJVQB010002275">
    <property type="protein sequence ID" value="CAG8568545.1"/>
    <property type="molecule type" value="Genomic_DNA"/>
</dbReference>
<comment type="caution">
    <text evidence="1">The sequence shown here is derived from an EMBL/GenBank/DDBJ whole genome shotgun (WGS) entry which is preliminary data.</text>
</comment>
<evidence type="ECO:0000313" key="1">
    <source>
        <dbReference type="EMBL" id="CAG8568545.1"/>
    </source>
</evidence>
<proteinExistence type="predicted"/>
<reference evidence="1 2" key="1">
    <citation type="submission" date="2021-06" db="EMBL/GenBank/DDBJ databases">
        <authorList>
            <person name="Kallberg Y."/>
            <person name="Tangrot J."/>
            <person name="Rosling A."/>
        </authorList>
    </citation>
    <scope>NUCLEOTIDE SEQUENCE [LARGE SCALE GENOMIC DNA]</scope>
    <source>
        <strain evidence="1 2">120-4 pot B 10/14</strain>
    </source>
</reference>
<name>A0ABN7UFM6_GIGMA</name>
<protein>
    <submittedName>
        <fullName evidence="1">44664_t:CDS:1</fullName>
    </submittedName>
</protein>